<dbReference type="EMBL" id="JAENSR010000009">
    <property type="protein sequence ID" value="MBK3462666.1"/>
    <property type="molecule type" value="Genomic_DNA"/>
</dbReference>
<evidence type="ECO:0008006" key="4">
    <source>
        <dbReference type="Google" id="ProtNLM"/>
    </source>
</evidence>
<feature type="transmembrane region" description="Helical" evidence="1">
    <location>
        <begin position="685"/>
        <end position="711"/>
    </location>
</feature>
<keyword evidence="1" id="KW-0812">Transmembrane</keyword>
<feature type="transmembrane region" description="Helical" evidence="1">
    <location>
        <begin position="113"/>
        <end position="132"/>
    </location>
</feature>
<dbReference type="Proteomes" id="UP000620382">
    <property type="component" value="Unassembled WGS sequence"/>
</dbReference>
<reference evidence="2 3" key="1">
    <citation type="submission" date="2021-01" db="EMBL/GenBank/DDBJ databases">
        <title>Antibiotic resistance and phylogeny of Pseudomonas spp. isolated over three decades from chicken meat in the Norwegian food chain.</title>
        <authorList>
            <person name="Moen B."/>
        </authorList>
    </citation>
    <scope>NUCLEOTIDE SEQUENCE [LARGE SCALE GENOMIC DNA]</scope>
    <source>
        <strain evidence="2 3">MF6766</strain>
    </source>
</reference>
<dbReference type="RefSeq" id="WP_200657702.1">
    <property type="nucleotide sequence ID" value="NZ_JAENSR010000009.1"/>
</dbReference>
<name>A0ABS1H097_9PSED</name>
<keyword evidence="3" id="KW-1185">Reference proteome</keyword>
<feature type="transmembrane region" description="Helical" evidence="1">
    <location>
        <begin position="153"/>
        <end position="176"/>
    </location>
</feature>
<evidence type="ECO:0000256" key="1">
    <source>
        <dbReference type="SAM" id="Phobius"/>
    </source>
</evidence>
<accession>A0ABS1H097</accession>
<evidence type="ECO:0000313" key="2">
    <source>
        <dbReference type="EMBL" id="MBK3462666.1"/>
    </source>
</evidence>
<feature type="transmembrane region" description="Helical" evidence="1">
    <location>
        <begin position="788"/>
        <end position="806"/>
    </location>
</feature>
<protein>
    <recommendedName>
        <fullName evidence="4">Conjugal transfer protein TraG</fullName>
    </recommendedName>
</protein>
<feature type="transmembrane region" description="Helical" evidence="1">
    <location>
        <begin position="745"/>
        <end position="768"/>
    </location>
</feature>
<gene>
    <name evidence="2" type="ORF">JJD71_26725</name>
</gene>
<sequence length="854" mass="93876">MKYIIVAVLSLFLSGCYEQKDTKNGLTTIQAEASKQAIVSDPLIKDRDIGNNINEALAGCQLAQEIEDYSTKEYLAIGTNANMSNKYNCAGVNNPISNAAGETIGTIMTRLDWFISIGAGIFVLLILGQKLLALMGFNLSRVNNSPITVMKSIFEYMIVIFIFPAALIILKISIGWANVVIKLDNDAAQLKEVAQVIPNFSSKNERLSNILDYLICIKSNGVKYSDQSPDISISKAPQGRTLSASYGQCKLVGGYNLDNKGIEVSKKYGLPDYTRFQDDAVEAALGRFIQAADQIAAKYSVGLSPVIMKGVFKQEEASCSIPSLVGIDTTYFPPRDLEKYKAFALNCMSRKFVFDLVKTNTITMDSIDKQEVTQGHRRNFICGGGFEPKAVISLENTQKLYQQCVSENCSSSASPYACGTALNGYSLAMNDTVKSFYTLPANDVRRKTFDNASAETVINSFNADFSFMEEREFYPYVGTQIAKFPASSTAGTNTVKQLMESFRIGLMMKEEGMGGFNLDTLIGRFTGRDGIAGSTKFITCMRYPNVMHNGFDCGNIYQEMNQFGVKLTIISTQLKLANAINKSPNFKKKMNGSDMEYSAMKKILTGFVNAGTAKKLIAWTLPIATDAVGASAAFLANDNIFAEDFHSVTNNYTEYYTFMFISQLSDSAAEFIMTLANAAGALGQLFIFLLPSFDYLIFFAILAGILFEMVFNSATYKIRWLINLDAQPERRDLDRIAIVIYAEKLIFAALNATIGFLLIPHVFATTFVVVVGDLNEFSTSLFGWGDSIRATACGIIMSLLVIIIIYKITSKLMEITSGISEGFMHGKVTQQDMRVQGSQESKAVLKSFKGSIAS</sequence>
<dbReference type="PROSITE" id="PS51257">
    <property type="entry name" value="PROKAR_LIPOPROTEIN"/>
    <property type="match status" value="1"/>
</dbReference>
<proteinExistence type="predicted"/>
<evidence type="ECO:0000313" key="3">
    <source>
        <dbReference type="Proteomes" id="UP000620382"/>
    </source>
</evidence>
<organism evidence="2 3">
    <name type="scientific">Pseudomonas haemolytica</name>
    <dbReference type="NCBI Taxonomy" id="2600065"/>
    <lineage>
        <taxon>Bacteria</taxon>
        <taxon>Pseudomonadati</taxon>
        <taxon>Pseudomonadota</taxon>
        <taxon>Gammaproteobacteria</taxon>
        <taxon>Pseudomonadales</taxon>
        <taxon>Pseudomonadaceae</taxon>
        <taxon>Pseudomonas</taxon>
    </lineage>
</organism>
<comment type="caution">
    <text evidence="2">The sequence shown here is derived from an EMBL/GenBank/DDBJ whole genome shotgun (WGS) entry which is preliminary data.</text>
</comment>
<keyword evidence="1" id="KW-1133">Transmembrane helix</keyword>
<keyword evidence="1" id="KW-0472">Membrane</keyword>